<protein>
    <recommendedName>
        <fullName evidence="5">MKRN2 opposite strand protein</fullName>
    </recommendedName>
</protein>
<dbReference type="PANTHER" id="PTHR33963">
    <property type="entry name" value="MKRN2 OPPOSITE STRAND PROTEIN"/>
    <property type="match status" value="1"/>
</dbReference>
<dbReference type="InterPro" id="IPR053921">
    <property type="entry name" value="MKRN2OS-like_C"/>
</dbReference>
<dbReference type="PANTHER" id="PTHR33963:SF2">
    <property type="entry name" value="MKRN2 OPPOSITE STRAND PROTEIN"/>
    <property type="match status" value="1"/>
</dbReference>
<organism evidence="3 4">
    <name type="scientific">Zootermopsis nevadensis</name>
    <name type="common">Dampwood termite</name>
    <dbReference type="NCBI Taxonomy" id="136037"/>
    <lineage>
        <taxon>Eukaryota</taxon>
        <taxon>Metazoa</taxon>
        <taxon>Ecdysozoa</taxon>
        <taxon>Arthropoda</taxon>
        <taxon>Hexapoda</taxon>
        <taxon>Insecta</taxon>
        <taxon>Pterygota</taxon>
        <taxon>Neoptera</taxon>
        <taxon>Polyneoptera</taxon>
        <taxon>Dictyoptera</taxon>
        <taxon>Blattodea</taxon>
        <taxon>Blattoidea</taxon>
        <taxon>Termitoidae</taxon>
        <taxon>Termopsidae</taxon>
        <taxon>Zootermopsis</taxon>
    </lineage>
</organism>
<dbReference type="InterPro" id="IPR032016">
    <property type="entry name" value="MKRN2OS-like"/>
</dbReference>
<proteinExistence type="predicted"/>
<evidence type="ECO:0000259" key="1">
    <source>
        <dbReference type="Pfam" id="PF16044"/>
    </source>
</evidence>
<dbReference type="FunCoup" id="A0A067RE57">
    <property type="interactions" value="88"/>
</dbReference>
<sequence length="218" mass="25053">MDTDPGILCFQHCNSKVFCFKLPEKCPLCSSHLSTAHFRLLPFRIPYPFVRAVQYPCSIVIKPTTGDFLHDYLNCMDLHIGVTNSEGRVVEFDRAGLQQCRTGMWYQCLVVDGAAGPWREHWDCTLKAMTDQDCWSPQRYNEETFNCYTFVLTFLRNLRYGNLSKAAGSRTVFCENFIVPRTTAAGKYISLYRKLSDMDCYIQRHPGADVAYVALPKR</sequence>
<dbReference type="InParanoid" id="A0A067RE57"/>
<gene>
    <name evidence="3" type="ORF">L798_03950</name>
</gene>
<dbReference type="OrthoDB" id="10065749at2759"/>
<feature type="domain" description="MKRN2 opposite strand protein-like N-terminal" evidence="2">
    <location>
        <begin position="5"/>
        <end position="33"/>
    </location>
</feature>
<dbReference type="Pfam" id="PF22795">
    <property type="entry name" value="DUF4796_N"/>
    <property type="match status" value="1"/>
</dbReference>
<feature type="domain" description="MKRN2 opposite strand protein-like C-terminal" evidence="1">
    <location>
        <begin position="42"/>
        <end position="195"/>
    </location>
</feature>
<dbReference type="EMBL" id="KK852561">
    <property type="protein sequence ID" value="KDR21318.1"/>
    <property type="molecule type" value="Genomic_DNA"/>
</dbReference>
<evidence type="ECO:0000313" key="3">
    <source>
        <dbReference type="EMBL" id="KDR21318.1"/>
    </source>
</evidence>
<dbReference type="AlphaFoldDB" id="A0A067RE57"/>
<evidence type="ECO:0000313" key="4">
    <source>
        <dbReference type="Proteomes" id="UP000027135"/>
    </source>
</evidence>
<dbReference type="Proteomes" id="UP000027135">
    <property type="component" value="Unassembled WGS sequence"/>
</dbReference>
<dbReference type="Pfam" id="PF16044">
    <property type="entry name" value="DUF4796_C"/>
    <property type="match status" value="1"/>
</dbReference>
<dbReference type="InterPro" id="IPR053922">
    <property type="entry name" value="MKRN2OS-like_N"/>
</dbReference>
<keyword evidence="4" id="KW-1185">Reference proteome</keyword>
<evidence type="ECO:0008006" key="5">
    <source>
        <dbReference type="Google" id="ProtNLM"/>
    </source>
</evidence>
<accession>A0A067RE57</accession>
<name>A0A067RE57_ZOONE</name>
<reference evidence="3 4" key="1">
    <citation type="journal article" date="2014" name="Nat. Commun.">
        <title>Molecular traces of alternative social organization in a termite genome.</title>
        <authorList>
            <person name="Terrapon N."/>
            <person name="Li C."/>
            <person name="Robertson H.M."/>
            <person name="Ji L."/>
            <person name="Meng X."/>
            <person name="Booth W."/>
            <person name="Chen Z."/>
            <person name="Childers C.P."/>
            <person name="Glastad K.M."/>
            <person name="Gokhale K."/>
            <person name="Gowin J."/>
            <person name="Gronenberg W."/>
            <person name="Hermansen R.A."/>
            <person name="Hu H."/>
            <person name="Hunt B.G."/>
            <person name="Huylmans A.K."/>
            <person name="Khalil S.M."/>
            <person name="Mitchell R.D."/>
            <person name="Munoz-Torres M.C."/>
            <person name="Mustard J.A."/>
            <person name="Pan H."/>
            <person name="Reese J.T."/>
            <person name="Scharf M.E."/>
            <person name="Sun F."/>
            <person name="Vogel H."/>
            <person name="Xiao J."/>
            <person name="Yang W."/>
            <person name="Yang Z."/>
            <person name="Yang Z."/>
            <person name="Zhou J."/>
            <person name="Zhu J."/>
            <person name="Brent C.S."/>
            <person name="Elsik C.G."/>
            <person name="Goodisman M.A."/>
            <person name="Liberles D.A."/>
            <person name="Roe R.M."/>
            <person name="Vargo E.L."/>
            <person name="Vilcinskas A."/>
            <person name="Wang J."/>
            <person name="Bornberg-Bauer E."/>
            <person name="Korb J."/>
            <person name="Zhang G."/>
            <person name="Liebig J."/>
        </authorList>
    </citation>
    <scope>NUCLEOTIDE SEQUENCE [LARGE SCALE GENOMIC DNA]</scope>
    <source>
        <tissue evidence="3">Whole organism</tissue>
    </source>
</reference>
<evidence type="ECO:0000259" key="2">
    <source>
        <dbReference type="Pfam" id="PF22795"/>
    </source>
</evidence>
<dbReference type="OMA" id="PNMYGMM"/>
<dbReference type="eggNOG" id="ENOG502R8ZC">
    <property type="taxonomic scope" value="Eukaryota"/>
</dbReference>